<accession>A0A8X6FI21</accession>
<organism evidence="1 2">
    <name type="scientific">Trichonephila clavata</name>
    <name type="common">Joro spider</name>
    <name type="synonym">Nephila clavata</name>
    <dbReference type="NCBI Taxonomy" id="2740835"/>
    <lineage>
        <taxon>Eukaryota</taxon>
        <taxon>Metazoa</taxon>
        <taxon>Ecdysozoa</taxon>
        <taxon>Arthropoda</taxon>
        <taxon>Chelicerata</taxon>
        <taxon>Arachnida</taxon>
        <taxon>Araneae</taxon>
        <taxon>Araneomorphae</taxon>
        <taxon>Entelegynae</taxon>
        <taxon>Araneoidea</taxon>
        <taxon>Nephilidae</taxon>
        <taxon>Trichonephila</taxon>
    </lineage>
</organism>
<sequence length="107" mass="12423">MFRRRRGQPQMSWATIVDFYSRLREVAEIIGSHHDKLLGGPGKTILLDETFLTKRKYNKGRKTKTMTQVVHGIYCRDDKEGIFFLVDGKKKKIFGLVLLGTPIQRLQ</sequence>
<name>A0A8X6FI21_TRICU</name>
<keyword evidence="2" id="KW-1185">Reference proteome</keyword>
<comment type="caution">
    <text evidence="1">The sequence shown here is derived from an EMBL/GenBank/DDBJ whole genome shotgun (WGS) entry which is preliminary data.</text>
</comment>
<protein>
    <submittedName>
        <fullName evidence="1">DDE_Tnp_IS1595 domain-containing protein</fullName>
    </submittedName>
</protein>
<evidence type="ECO:0000313" key="2">
    <source>
        <dbReference type="Proteomes" id="UP000887116"/>
    </source>
</evidence>
<dbReference type="OrthoDB" id="6436106at2759"/>
<dbReference type="EMBL" id="BMAO01022268">
    <property type="protein sequence ID" value="GFQ80722.1"/>
    <property type="molecule type" value="Genomic_DNA"/>
</dbReference>
<evidence type="ECO:0000313" key="1">
    <source>
        <dbReference type="EMBL" id="GFQ80722.1"/>
    </source>
</evidence>
<gene>
    <name evidence="1" type="primary">AVEN_45348_1</name>
    <name evidence="1" type="ORF">TNCT_419162</name>
</gene>
<proteinExistence type="predicted"/>
<reference evidence="1" key="1">
    <citation type="submission" date="2020-07" db="EMBL/GenBank/DDBJ databases">
        <title>Multicomponent nature underlies the extraordinary mechanical properties of spider dragline silk.</title>
        <authorList>
            <person name="Kono N."/>
            <person name="Nakamura H."/>
            <person name="Mori M."/>
            <person name="Yoshida Y."/>
            <person name="Ohtoshi R."/>
            <person name="Malay A.D."/>
            <person name="Moran D.A.P."/>
            <person name="Tomita M."/>
            <person name="Numata K."/>
            <person name="Arakawa K."/>
        </authorList>
    </citation>
    <scope>NUCLEOTIDE SEQUENCE</scope>
</reference>
<dbReference type="AlphaFoldDB" id="A0A8X6FI21"/>
<dbReference type="Proteomes" id="UP000887116">
    <property type="component" value="Unassembled WGS sequence"/>
</dbReference>